<comment type="caution">
    <text evidence="9">The sequence shown here is derived from an EMBL/GenBank/DDBJ whole genome shotgun (WGS) entry which is preliminary data.</text>
</comment>
<dbReference type="Pfam" id="PF06808">
    <property type="entry name" value="DctM"/>
    <property type="match status" value="1"/>
</dbReference>
<feature type="transmembrane region" description="Helical" evidence="7">
    <location>
        <begin position="139"/>
        <end position="163"/>
    </location>
</feature>
<dbReference type="PANTHER" id="PTHR33362">
    <property type="entry name" value="SIALIC ACID TRAP TRANSPORTER PERMEASE PROTEIN SIAT-RELATED"/>
    <property type="match status" value="1"/>
</dbReference>
<dbReference type="RefSeq" id="WP_007736933.1">
    <property type="nucleotide sequence ID" value="NZ_AOMF01000033.1"/>
</dbReference>
<evidence type="ECO:0000313" key="10">
    <source>
        <dbReference type="Proteomes" id="UP000011680"/>
    </source>
</evidence>
<dbReference type="eggNOG" id="arCOG01906">
    <property type="taxonomic scope" value="Archaea"/>
</dbReference>
<evidence type="ECO:0000259" key="8">
    <source>
        <dbReference type="Pfam" id="PF06808"/>
    </source>
</evidence>
<feature type="domain" description="TRAP C4-dicarboxylate transport system permease DctM subunit" evidence="8">
    <location>
        <begin position="13"/>
        <end position="420"/>
    </location>
</feature>
<dbReference type="EMBL" id="AOMF01000033">
    <property type="protein sequence ID" value="EMA56545.1"/>
    <property type="molecule type" value="Genomic_DNA"/>
</dbReference>
<evidence type="ECO:0000256" key="7">
    <source>
        <dbReference type="SAM" id="Phobius"/>
    </source>
</evidence>
<feature type="transmembrane region" description="Helical" evidence="7">
    <location>
        <begin position="245"/>
        <end position="264"/>
    </location>
</feature>
<comment type="subcellular location">
    <subcellularLocation>
        <location evidence="1">Cell inner membrane</location>
        <topology evidence="1">Multi-pass membrane protein</topology>
    </subcellularLocation>
</comment>
<reference evidence="9 10" key="1">
    <citation type="journal article" date="2014" name="PLoS Genet.">
        <title>Phylogenetically driven sequencing of extremely halophilic archaea reveals strategies for static and dynamic osmo-response.</title>
        <authorList>
            <person name="Becker E.A."/>
            <person name="Seitzer P.M."/>
            <person name="Tritt A."/>
            <person name="Larsen D."/>
            <person name="Krusor M."/>
            <person name="Yao A.I."/>
            <person name="Wu D."/>
            <person name="Madern D."/>
            <person name="Eisen J.A."/>
            <person name="Darling A.E."/>
            <person name="Facciotti M.T."/>
        </authorList>
    </citation>
    <scope>NUCLEOTIDE SEQUENCE [LARGE SCALE GENOMIC DNA]</scope>
    <source>
        <strain evidence="9 10">JCM 13552</strain>
    </source>
</reference>
<feature type="transmembrane region" description="Helical" evidence="7">
    <location>
        <begin position="175"/>
        <end position="196"/>
    </location>
</feature>
<feature type="transmembrane region" description="Helical" evidence="7">
    <location>
        <begin position="6"/>
        <end position="26"/>
    </location>
</feature>
<dbReference type="PIRSF" id="PIRSF006066">
    <property type="entry name" value="HI0050"/>
    <property type="match status" value="1"/>
</dbReference>
<dbReference type="AlphaFoldDB" id="M0NIR0"/>
<dbReference type="Proteomes" id="UP000011680">
    <property type="component" value="Unassembled WGS sequence"/>
</dbReference>
<dbReference type="InterPro" id="IPR004681">
    <property type="entry name" value="TRAP_DctM"/>
</dbReference>
<keyword evidence="6 7" id="KW-0472">Membrane</keyword>
<keyword evidence="10" id="KW-1185">Reference proteome</keyword>
<feature type="transmembrane region" description="Helical" evidence="7">
    <location>
        <begin position="359"/>
        <end position="380"/>
    </location>
</feature>
<dbReference type="PANTHER" id="PTHR33362:SF5">
    <property type="entry name" value="C4-DICARBOXYLATE TRAP TRANSPORTER LARGE PERMEASE PROTEIN DCTM"/>
    <property type="match status" value="1"/>
</dbReference>
<dbReference type="OrthoDB" id="200143at2157"/>
<keyword evidence="2" id="KW-1003">Cell membrane</keyword>
<keyword evidence="3" id="KW-0997">Cell inner membrane</keyword>
<protein>
    <submittedName>
        <fullName evidence="9">TRAP C4-dicarboxylate transport system permease DctM subunit</fullName>
    </submittedName>
</protein>
<dbReference type="STRING" id="1227457.C451_01663"/>
<evidence type="ECO:0000256" key="1">
    <source>
        <dbReference type="ARBA" id="ARBA00004429"/>
    </source>
</evidence>
<name>M0NIR0_9EURY</name>
<gene>
    <name evidence="9" type="ORF">C451_01663</name>
</gene>
<evidence type="ECO:0000256" key="2">
    <source>
        <dbReference type="ARBA" id="ARBA00022475"/>
    </source>
</evidence>
<evidence type="ECO:0000256" key="5">
    <source>
        <dbReference type="ARBA" id="ARBA00022989"/>
    </source>
</evidence>
<sequence>MAATTLLIVLTLICIGLFATGIPVFLAFGAWGVGFSVIVGGFPLVNTSVVAYEQLNTFSFVAIPLFILLGSFINEFRISNEIIKWARSWGGWLPGSTANTAIYTSGVFAAITGSNAATTAAVGEALTDDLEEEGYDPEFAAASIASGGTLGIIIPPSVLFIIYGITFSVSVSDLFLAGVIPGIMMMVGLSLTSSYISHKRGYGTVEYSFQLSNIARATWEAKLAIGAIVVLLGGIYAGLYTPSESAAVAFLYIILVGLITRRLTNPKQLLASFENAIILIGMIIPVFVTAVMVQQGLSFIGLQDVLASAVISLQHPWLIGAVMIVIMLISGSVLSSVPNMILVAPLLAPAATQLGISPIMWGVIFMIGDAIGFITPPYGLNLFIISGLTGIEYTDVARAALPYLGVLLLIWVAFFAFPELNFLAPV</sequence>
<evidence type="ECO:0000256" key="3">
    <source>
        <dbReference type="ARBA" id="ARBA00022519"/>
    </source>
</evidence>
<proteinExistence type="predicted"/>
<dbReference type="InterPro" id="IPR010656">
    <property type="entry name" value="DctM"/>
</dbReference>
<accession>M0NIR0</accession>
<feature type="transmembrane region" description="Helical" evidence="7">
    <location>
        <begin position="400"/>
        <end position="417"/>
    </location>
</feature>
<dbReference type="NCBIfam" id="TIGR00786">
    <property type="entry name" value="dctM"/>
    <property type="match status" value="1"/>
</dbReference>
<feature type="transmembrane region" description="Helical" evidence="7">
    <location>
        <begin position="33"/>
        <end position="52"/>
    </location>
</feature>
<feature type="transmembrane region" description="Helical" evidence="7">
    <location>
        <begin position="317"/>
        <end position="347"/>
    </location>
</feature>
<feature type="transmembrane region" description="Helical" evidence="7">
    <location>
        <begin position="276"/>
        <end position="297"/>
    </location>
</feature>
<dbReference type="GO" id="GO:0005886">
    <property type="term" value="C:plasma membrane"/>
    <property type="evidence" value="ECO:0007669"/>
    <property type="project" value="UniProtKB-SubCell"/>
</dbReference>
<feature type="transmembrane region" description="Helical" evidence="7">
    <location>
        <begin position="58"/>
        <end position="78"/>
    </location>
</feature>
<keyword evidence="4 7" id="KW-0812">Transmembrane</keyword>
<dbReference type="GO" id="GO:0022857">
    <property type="term" value="F:transmembrane transporter activity"/>
    <property type="evidence" value="ECO:0007669"/>
    <property type="project" value="TreeGrafter"/>
</dbReference>
<evidence type="ECO:0000313" key="9">
    <source>
        <dbReference type="EMBL" id="EMA56545.1"/>
    </source>
</evidence>
<feature type="transmembrane region" description="Helical" evidence="7">
    <location>
        <begin position="217"/>
        <end position="239"/>
    </location>
</feature>
<dbReference type="PATRIC" id="fig|1227457.3.peg.292"/>
<evidence type="ECO:0000256" key="4">
    <source>
        <dbReference type="ARBA" id="ARBA00022692"/>
    </source>
</evidence>
<organism evidence="9 10">
    <name type="scientific">Halococcus thailandensis JCM 13552</name>
    <dbReference type="NCBI Taxonomy" id="1227457"/>
    <lineage>
        <taxon>Archaea</taxon>
        <taxon>Methanobacteriati</taxon>
        <taxon>Methanobacteriota</taxon>
        <taxon>Stenosarchaea group</taxon>
        <taxon>Halobacteria</taxon>
        <taxon>Halobacteriales</taxon>
        <taxon>Halococcaceae</taxon>
        <taxon>Halococcus</taxon>
    </lineage>
</organism>
<evidence type="ECO:0000256" key="6">
    <source>
        <dbReference type="ARBA" id="ARBA00023136"/>
    </source>
</evidence>
<keyword evidence="5 7" id="KW-1133">Transmembrane helix</keyword>